<dbReference type="AlphaFoldDB" id="A0A4C1SQQ0"/>
<evidence type="ECO:0000256" key="1">
    <source>
        <dbReference type="SAM" id="MobiDB-lite"/>
    </source>
</evidence>
<evidence type="ECO:0000313" key="2">
    <source>
        <dbReference type="EMBL" id="GBP04462.1"/>
    </source>
</evidence>
<comment type="caution">
    <text evidence="2">The sequence shown here is derived from an EMBL/GenBank/DDBJ whole genome shotgun (WGS) entry which is preliminary data.</text>
</comment>
<sequence length="37" mass="3717">MPLSNIKQGGYVPTDYASSAPTAPGIHNPGAPASVSY</sequence>
<feature type="non-terminal residue" evidence="2">
    <location>
        <position position="37"/>
    </location>
</feature>
<reference evidence="2 3" key="1">
    <citation type="journal article" date="2019" name="Commun. Biol.">
        <title>The bagworm genome reveals a unique fibroin gene that provides high tensile strength.</title>
        <authorList>
            <person name="Kono N."/>
            <person name="Nakamura H."/>
            <person name="Ohtoshi R."/>
            <person name="Tomita M."/>
            <person name="Numata K."/>
            <person name="Arakawa K."/>
        </authorList>
    </citation>
    <scope>NUCLEOTIDE SEQUENCE [LARGE SCALE GENOMIC DNA]</scope>
</reference>
<dbReference type="EMBL" id="BGZK01010877">
    <property type="protein sequence ID" value="GBP04462.1"/>
    <property type="molecule type" value="Genomic_DNA"/>
</dbReference>
<keyword evidence="3" id="KW-1185">Reference proteome</keyword>
<accession>A0A4C1SQQ0</accession>
<evidence type="ECO:0000313" key="3">
    <source>
        <dbReference type="Proteomes" id="UP000299102"/>
    </source>
</evidence>
<proteinExistence type="predicted"/>
<protein>
    <submittedName>
        <fullName evidence="2">Uncharacterized protein</fullName>
    </submittedName>
</protein>
<organism evidence="2 3">
    <name type="scientific">Eumeta variegata</name>
    <name type="common">Bagworm moth</name>
    <name type="synonym">Eumeta japonica</name>
    <dbReference type="NCBI Taxonomy" id="151549"/>
    <lineage>
        <taxon>Eukaryota</taxon>
        <taxon>Metazoa</taxon>
        <taxon>Ecdysozoa</taxon>
        <taxon>Arthropoda</taxon>
        <taxon>Hexapoda</taxon>
        <taxon>Insecta</taxon>
        <taxon>Pterygota</taxon>
        <taxon>Neoptera</taxon>
        <taxon>Endopterygota</taxon>
        <taxon>Lepidoptera</taxon>
        <taxon>Glossata</taxon>
        <taxon>Ditrysia</taxon>
        <taxon>Tineoidea</taxon>
        <taxon>Psychidae</taxon>
        <taxon>Oiketicinae</taxon>
        <taxon>Eumeta</taxon>
    </lineage>
</organism>
<dbReference type="Proteomes" id="UP000299102">
    <property type="component" value="Unassembled WGS sequence"/>
</dbReference>
<name>A0A4C1SQQ0_EUMVA</name>
<gene>
    <name evidence="2" type="ORF">EVAR_72704_1</name>
</gene>
<feature type="region of interest" description="Disordered" evidence="1">
    <location>
        <begin position="1"/>
        <end position="37"/>
    </location>
</feature>